<keyword evidence="1" id="KW-0175">Coiled coil</keyword>
<dbReference type="Gene3D" id="3.90.1570.30">
    <property type="match status" value="1"/>
</dbReference>
<name>A0A2S6IFJ0_9FLAO</name>
<dbReference type="EMBL" id="PTJE01000008">
    <property type="protein sequence ID" value="PPK92978.1"/>
    <property type="molecule type" value="Genomic_DNA"/>
</dbReference>
<protein>
    <submittedName>
        <fullName evidence="2">Type I restriction enzyme R subunit</fullName>
    </submittedName>
</protein>
<dbReference type="Proteomes" id="UP000239002">
    <property type="component" value="Unassembled WGS sequence"/>
</dbReference>
<keyword evidence="3" id="KW-1185">Reference proteome</keyword>
<organism evidence="2 3">
    <name type="scientific">Nonlabens xylanidelens</name>
    <dbReference type="NCBI Taxonomy" id="191564"/>
    <lineage>
        <taxon>Bacteria</taxon>
        <taxon>Pseudomonadati</taxon>
        <taxon>Bacteroidota</taxon>
        <taxon>Flavobacteriia</taxon>
        <taxon>Flavobacteriales</taxon>
        <taxon>Flavobacteriaceae</taxon>
        <taxon>Nonlabens</taxon>
    </lineage>
</organism>
<proteinExistence type="predicted"/>
<sequence>MNKKNLSERDICTKFINPAIQKAGWNMRTQVREEVSFTDGRIIVQGNLHTRGKSKRADYILYYKSNIPIAIIKAKDNKKAIVEKINALMALCDALEQEVQQSQQHSEMMMQSVLKEVFEDGKEVEV</sequence>
<evidence type="ECO:0000256" key="1">
    <source>
        <dbReference type="SAM" id="Coils"/>
    </source>
</evidence>
<gene>
    <name evidence="2" type="ORF">LY01_02682</name>
</gene>
<reference evidence="2 3" key="1">
    <citation type="submission" date="2018-02" db="EMBL/GenBank/DDBJ databases">
        <title>Genomic Encyclopedia of Archaeal and Bacterial Type Strains, Phase II (KMG-II): from individual species to whole genera.</title>
        <authorList>
            <person name="Goeker M."/>
        </authorList>
    </citation>
    <scope>NUCLEOTIDE SEQUENCE [LARGE SCALE GENOMIC DNA]</scope>
    <source>
        <strain evidence="2 3">DSM 16809</strain>
    </source>
</reference>
<evidence type="ECO:0000313" key="3">
    <source>
        <dbReference type="Proteomes" id="UP000239002"/>
    </source>
</evidence>
<comment type="caution">
    <text evidence="2">The sequence shown here is derived from an EMBL/GenBank/DDBJ whole genome shotgun (WGS) entry which is preliminary data.</text>
</comment>
<accession>A0A2S6IFJ0</accession>
<feature type="coiled-coil region" evidence="1">
    <location>
        <begin position="78"/>
        <end position="105"/>
    </location>
</feature>
<evidence type="ECO:0000313" key="2">
    <source>
        <dbReference type="EMBL" id="PPK92978.1"/>
    </source>
</evidence>
<dbReference type="AlphaFoldDB" id="A0A2S6IFJ0"/>